<feature type="region of interest" description="Disordered" evidence="1">
    <location>
        <begin position="1"/>
        <end position="33"/>
    </location>
</feature>
<dbReference type="EMBL" id="CAXHTA020000015">
    <property type="protein sequence ID" value="CAL5225790.1"/>
    <property type="molecule type" value="Genomic_DNA"/>
</dbReference>
<feature type="compositionally biased region" description="Basic and acidic residues" evidence="1">
    <location>
        <begin position="128"/>
        <end position="185"/>
    </location>
</feature>
<name>A0ABP1G326_9CHLO</name>
<organism evidence="2 3">
    <name type="scientific">Coccomyxa viridis</name>
    <dbReference type="NCBI Taxonomy" id="1274662"/>
    <lineage>
        <taxon>Eukaryota</taxon>
        <taxon>Viridiplantae</taxon>
        <taxon>Chlorophyta</taxon>
        <taxon>core chlorophytes</taxon>
        <taxon>Trebouxiophyceae</taxon>
        <taxon>Trebouxiophyceae incertae sedis</taxon>
        <taxon>Coccomyxaceae</taxon>
        <taxon>Coccomyxa</taxon>
    </lineage>
</organism>
<gene>
    <name evidence="2" type="primary">g8565</name>
    <name evidence="2" type="ORF">VP750_LOCUS7696</name>
</gene>
<reference evidence="2 3" key="1">
    <citation type="submission" date="2024-06" db="EMBL/GenBank/DDBJ databases">
        <authorList>
            <person name="Kraege A."/>
            <person name="Thomma B."/>
        </authorList>
    </citation>
    <scope>NUCLEOTIDE SEQUENCE [LARGE SCALE GENOMIC DNA]</scope>
</reference>
<feature type="compositionally biased region" description="Low complexity" evidence="1">
    <location>
        <begin position="613"/>
        <end position="622"/>
    </location>
</feature>
<evidence type="ECO:0000313" key="2">
    <source>
        <dbReference type="EMBL" id="CAL5225790.1"/>
    </source>
</evidence>
<feature type="compositionally biased region" description="Pro residues" evidence="1">
    <location>
        <begin position="276"/>
        <end position="291"/>
    </location>
</feature>
<feature type="compositionally biased region" description="Basic and acidic residues" evidence="1">
    <location>
        <begin position="331"/>
        <end position="350"/>
    </location>
</feature>
<feature type="compositionally biased region" description="Basic and acidic residues" evidence="1">
    <location>
        <begin position="424"/>
        <end position="440"/>
    </location>
</feature>
<dbReference type="Proteomes" id="UP001497392">
    <property type="component" value="Unassembled WGS sequence"/>
</dbReference>
<protein>
    <submittedName>
        <fullName evidence="2">G8565 protein</fullName>
    </submittedName>
</protein>
<feature type="region of interest" description="Disordered" evidence="1">
    <location>
        <begin position="109"/>
        <end position="200"/>
    </location>
</feature>
<feature type="region of interest" description="Disordered" evidence="1">
    <location>
        <begin position="322"/>
        <end position="636"/>
    </location>
</feature>
<accession>A0ABP1G326</accession>
<feature type="compositionally biased region" description="Basic and acidic residues" evidence="1">
    <location>
        <begin position="464"/>
        <end position="495"/>
    </location>
</feature>
<feature type="region of interest" description="Disordered" evidence="1">
    <location>
        <begin position="214"/>
        <end position="236"/>
    </location>
</feature>
<comment type="caution">
    <text evidence="2">The sequence shown here is derived from an EMBL/GenBank/DDBJ whole genome shotgun (WGS) entry which is preliminary data.</text>
</comment>
<feature type="compositionally biased region" description="Polar residues" evidence="1">
    <location>
        <begin position="190"/>
        <end position="200"/>
    </location>
</feature>
<feature type="compositionally biased region" description="Basic and acidic residues" evidence="1">
    <location>
        <begin position="294"/>
        <end position="306"/>
    </location>
</feature>
<sequence>MSRANSWQQIRRKGWADEVDEDWGSSGDLASPVFDANTNHYRSADGVWHEDINVERGQSQHRLDLDSGFMRSIRQNQYARDEHEQAWQDAYGNAPPFQQKWGVGVKIQPQRRGDEGQWQHSQAPHGAARRDEQSEGAIDKPWWRKAADIQHASEVRILSRSEAERRAMPNREPDPPHESSAEPMRHRSQVPETQHDSVSAVTHEALEAQLLRRNRASAEPRHPPYASVQGSRLSQQGPPLIDSQGIAMGIPVEWAMGPAGHTSMQPYTYSELPQQDAPPPEAPRAVSPPAPEYQEEHAEAAVKPARQEKVKMGFQLYRPPTILAQASSEAPLEKGEEQEVSEQPRTRGKEQAAPAAGRKPSRRSMQLQPQPQQQDTPSKVAVRAIHAAARDRTAMPSNSSRTSLPEREAAKQQNRGKSSAPQHEPQRRSKDSASAARDETAEPLPNSSANTERRRARRPAAGMIKDESEPRHTRSGRSNKDDASRRVESGAKEPLRQPPRSSRAKAQGRAASLADESANKQSSGRARRAPAVRENAREGSSAQQRSRPTDDCAERLNGGRQHPSKASEQSAGGTGARESRAQPKQLLTELVKQAAEFNANPVKKQSPATQPTSRAASRSAVAPRRDAKLAAPPGLEAVVPTGSRRVVAQS</sequence>
<feature type="compositionally biased region" description="Polar residues" evidence="1">
    <location>
        <begin position="411"/>
        <end position="421"/>
    </location>
</feature>
<evidence type="ECO:0000256" key="1">
    <source>
        <dbReference type="SAM" id="MobiDB-lite"/>
    </source>
</evidence>
<evidence type="ECO:0000313" key="3">
    <source>
        <dbReference type="Proteomes" id="UP001497392"/>
    </source>
</evidence>
<keyword evidence="3" id="KW-1185">Reference proteome</keyword>
<feature type="region of interest" description="Disordered" evidence="1">
    <location>
        <begin position="265"/>
        <end position="306"/>
    </location>
</feature>
<proteinExistence type="predicted"/>